<dbReference type="SMART" id="SM00849">
    <property type="entry name" value="Lactamase_B"/>
    <property type="match status" value="1"/>
</dbReference>
<dbReference type="AlphaFoldDB" id="A0A163SJ80"/>
<name>A0A163SJ80_9BACL</name>
<comment type="caution">
    <text evidence="2">The sequence shown here is derived from an EMBL/GenBank/DDBJ whole genome shotgun (WGS) entry which is preliminary data.</text>
</comment>
<protein>
    <submittedName>
        <fullName evidence="2">MBL fold metallo-hydrolase</fullName>
    </submittedName>
</protein>
<feature type="domain" description="Metallo-beta-lactamase" evidence="1">
    <location>
        <begin position="38"/>
        <end position="247"/>
    </location>
</feature>
<dbReference type="EMBL" id="LRFC01000001">
    <property type="protein sequence ID" value="KZE69218.1"/>
    <property type="molecule type" value="Genomic_DNA"/>
</dbReference>
<gene>
    <name evidence="2" type="ORF">AWM68_02825</name>
</gene>
<sequence>MTHIQNEPPDMGFLPMTSVANGIGEQIAPDVYGLTTQIVNVYFIRCQENPSQYVLVDAGMPKSEDTILKWAEKWFDGPPTSMILTHGHFDHIGAAVTLAEEWNIPVYAHPLEIPYLNGDRNYPKPDPTVNGGLVTELSPLFPNHGINLSEHIKELPSDGSVPGLQGWRWIHTPGHTEGHVSFFRDSDKVLLAGDAFVTVKQESLFKVLTQKQEISGPPKYFTTDWTAAKESVIKLASLEPEVAATGHGIPMNGEQLHQELNKLVTEFDQIAKPKHGKYLN</sequence>
<dbReference type="CDD" id="cd07721">
    <property type="entry name" value="yflN-like_MBL-fold"/>
    <property type="match status" value="1"/>
</dbReference>
<evidence type="ECO:0000313" key="2">
    <source>
        <dbReference type="EMBL" id="KZE69218.1"/>
    </source>
</evidence>
<organism evidence="2 3">
    <name type="scientific">Fictibacillus phosphorivorans</name>
    <dbReference type="NCBI Taxonomy" id="1221500"/>
    <lineage>
        <taxon>Bacteria</taxon>
        <taxon>Bacillati</taxon>
        <taxon>Bacillota</taxon>
        <taxon>Bacilli</taxon>
        <taxon>Bacillales</taxon>
        <taxon>Fictibacillaceae</taxon>
        <taxon>Fictibacillus</taxon>
    </lineage>
</organism>
<dbReference type="PANTHER" id="PTHR42951:SF17">
    <property type="entry name" value="METALLO-BETA-LACTAMASE DOMAIN-CONTAINING PROTEIN"/>
    <property type="match status" value="1"/>
</dbReference>
<dbReference type="GO" id="GO:0016787">
    <property type="term" value="F:hydrolase activity"/>
    <property type="evidence" value="ECO:0007669"/>
    <property type="project" value="UniProtKB-KW"/>
</dbReference>
<dbReference type="OrthoDB" id="9802248at2"/>
<dbReference type="PANTHER" id="PTHR42951">
    <property type="entry name" value="METALLO-BETA-LACTAMASE DOMAIN-CONTAINING"/>
    <property type="match status" value="1"/>
</dbReference>
<dbReference type="InterPro" id="IPR001279">
    <property type="entry name" value="Metallo-B-lactamas"/>
</dbReference>
<dbReference type="Gene3D" id="3.60.15.10">
    <property type="entry name" value="Ribonuclease Z/Hydroxyacylglutathione hydrolase-like"/>
    <property type="match status" value="1"/>
</dbReference>
<keyword evidence="3" id="KW-1185">Reference proteome</keyword>
<dbReference type="SUPFAM" id="SSF56281">
    <property type="entry name" value="Metallo-hydrolase/oxidoreductase"/>
    <property type="match status" value="1"/>
</dbReference>
<dbReference type="RefSeq" id="WP_066236616.1">
    <property type="nucleotide sequence ID" value="NZ_LRFC01000001.1"/>
</dbReference>
<dbReference type="Pfam" id="PF00753">
    <property type="entry name" value="Lactamase_B"/>
    <property type="match status" value="1"/>
</dbReference>
<keyword evidence="2" id="KW-0378">Hydrolase</keyword>
<reference evidence="3" key="1">
    <citation type="submission" date="2016-01" db="EMBL/GenBank/DDBJ databases">
        <title>Draft genome of Chromobacterium sp. F49.</title>
        <authorList>
            <person name="Hong K.W."/>
        </authorList>
    </citation>
    <scope>NUCLEOTIDE SEQUENCE [LARGE SCALE GENOMIC DNA]</scope>
    <source>
        <strain evidence="3">P7IIIA</strain>
    </source>
</reference>
<dbReference type="InterPro" id="IPR036866">
    <property type="entry name" value="RibonucZ/Hydroxyglut_hydro"/>
</dbReference>
<evidence type="ECO:0000313" key="3">
    <source>
        <dbReference type="Proteomes" id="UP000076567"/>
    </source>
</evidence>
<dbReference type="InterPro" id="IPR050855">
    <property type="entry name" value="NDM-1-like"/>
</dbReference>
<dbReference type="Proteomes" id="UP000076567">
    <property type="component" value="Unassembled WGS sequence"/>
</dbReference>
<accession>A0A163SJ80</accession>
<proteinExistence type="predicted"/>
<evidence type="ECO:0000259" key="1">
    <source>
        <dbReference type="SMART" id="SM00849"/>
    </source>
</evidence>